<accession>A0A4P9YVI7</accession>
<protein>
    <submittedName>
        <fullName evidence="5">Nucleophile aminohydrolase</fullName>
    </submittedName>
</protein>
<dbReference type="PANTHER" id="PTHR32194">
    <property type="entry name" value="METALLOPROTEASE TLDD"/>
    <property type="match status" value="1"/>
</dbReference>
<dbReference type="Pfam" id="PF00227">
    <property type="entry name" value="Proteasome"/>
    <property type="match status" value="1"/>
</dbReference>
<dbReference type="InterPro" id="IPR001353">
    <property type="entry name" value="Proteasome_sua/b"/>
</dbReference>
<dbReference type="SUPFAM" id="SSF56235">
    <property type="entry name" value="N-terminal nucleophile aminohydrolases (Ntn hydrolases)"/>
    <property type="match status" value="1"/>
</dbReference>
<evidence type="ECO:0000313" key="6">
    <source>
        <dbReference type="Proteomes" id="UP000278143"/>
    </source>
</evidence>
<name>A0A4P9YVI7_9FUNG</name>
<evidence type="ECO:0000313" key="5">
    <source>
        <dbReference type="EMBL" id="RKP24027.1"/>
    </source>
</evidence>
<evidence type="ECO:0000256" key="4">
    <source>
        <dbReference type="ARBA" id="ARBA00023242"/>
    </source>
</evidence>
<dbReference type="GO" id="GO:0005737">
    <property type="term" value="C:cytoplasm"/>
    <property type="evidence" value="ECO:0007669"/>
    <property type="project" value="TreeGrafter"/>
</dbReference>
<dbReference type="OrthoDB" id="10248542at2759"/>
<gene>
    <name evidence="5" type="ORF">SYNPS1DRAFT_30206</name>
</gene>
<dbReference type="InterPro" id="IPR016050">
    <property type="entry name" value="Proteasome_bsu_CS"/>
</dbReference>
<keyword evidence="2" id="KW-0963">Cytoplasm</keyword>
<keyword evidence="5" id="KW-0378">Hydrolase</keyword>
<dbReference type="Proteomes" id="UP000278143">
    <property type="component" value="Unassembled WGS sequence"/>
</dbReference>
<keyword evidence="6" id="KW-1185">Reference proteome</keyword>
<dbReference type="GO" id="GO:0016787">
    <property type="term" value="F:hydrolase activity"/>
    <property type="evidence" value="ECO:0007669"/>
    <property type="project" value="UniProtKB-KW"/>
</dbReference>
<dbReference type="GO" id="GO:0005634">
    <property type="term" value="C:nucleus"/>
    <property type="evidence" value="ECO:0007669"/>
    <property type="project" value="UniProtKB-SubCell"/>
</dbReference>
<evidence type="ECO:0000256" key="2">
    <source>
        <dbReference type="ARBA" id="ARBA00022490"/>
    </source>
</evidence>
<organism evidence="5 6">
    <name type="scientific">Syncephalis pseudoplumigaleata</name>
    <dbReference type="NCBI Taxonomy" id="1712513"/>
    <lineage>
        <taxon>Eukaryota</taxon>
        <taxon>Fungi</taxon>
        <taxon>Fungi incertae sedis</taxon>
        <taxon>Zoopagomycota</taxon>
        <taxon>Zoopagomycotina</taxon>
        <taxon>Zoopagomycetes</taxon>
        <taxon>Zoopagales</taxon>
        <taxon>Piptocephalidaceae</taxon>
        <taxon>Syncephalis</taxon>
    </lineage>
</organism>
<evidence type="ECO:0000256" key="1">
    <source>
        <dbReference type="ARBA" id="ARBA00004123"/>
    </source>
</evidence>
<dbReference type="AlphaFoldDB" id="A0A4P9YVI7"/>
<proteinExistence type="predicted"/>
<dbReference type="Gene3D" id="3.60.20.10">
    <property type="entry name" value="Glutamine Phosphoribosylpyrophosphate, subunit 1, domain 1"/>
    <property type="match status" value="1"/>
</dbReference>
<dbReference type="GO" id="GO:0051603">
    <property type="term" value="P:proteolysis involved in protein catabolic process"/>
    <property type="evidence" value="ECO:0007669"/>
    <property type="project" value="InterPro"/>
</dbReference>
<dbReference type="InterPro" id="IPR023333">
    <property type="entry name" value="Proteasome_suB-type"/>
</dbReference>
<dbReference type="EMBL" id="KZ990499">
    <property type="protein sequence ID" value="RKP24027.1"/>
    <property type="molecule type" value="Genomic_DNA"/>
</dbReference>
<dbReference type="GO" id="GO:0019774">
    <property type="term" value="C:proteasome core complex, beta-subunit complex"/>
    <property type="evidence" value="ECO:0007669"/>
    <property type="project" value="UniProtKB-ARBA"/>
</dbReference>
<sequence length="116" mass="12775">MNLPVDMLNSIYRRDTYSTRVQDIVPLDQSRAGSITTPDHGPVTHTQAPIVTGTSVIALKFKGGVMMAADTLASYGSLARFRDVERLHRLTDTAVLGATGDISDYQHVQHMMEQLM</sequence>
<keyword evidence="4" id="KW-0539">Nucleus</keyword>
<reference evidence="6" key="1">
    <citation type="journal article" date="2018" name="Nat. Microbiol.">
        <title>Leveraging single-cell genomics to expand the fungal tree of life.</title>
        <authorList>
            <person name="Ahrendt S.R."/>
            <person name="Quandt C.A."/>
            <person name="Ciobanu D."/>
            <person name="Clum A."/>
            <person name="Salamov A."/>
            <person name="Andreopoulos B."/>
            <person name="Cheng J.F."/>
            <person name="Woyke T."/>
            <person name="Pelin A."/>
            <person name="Henrissat B."/>
            <person name="Reynolds N.K."/>
            <person name="Benny G.L."/>
            <person name="Smith M.E."/>
            <person name="James T.Y."/>
            <person name="Grigoriev I.V."/>
        </authorList>
    </citation>
    <scope>NUCLEOTIDE SEQUENCE [LARGE SCALE GENOMIC DNA]</scope>
    <source>
        <strain evidence="6">Benny S71-1</strain>
    </source>
</reference>
<keyword evidence="3" id="KW-0647">Proteasome</keyword>
<dbReference type="PANTHER" id="PTHR32194:SF6">
    <property type="entry name" value="PROTEASOME SUBUNIT BETA"/>
    <property type="match status" value="1"/>
</dbReference>
<comment type="subcellular location">
    <subcellularLocation>
        <location evidence="1">Nucleus</location>
    </subcellularLocation>
</comment>
<evidence type="ECO:0000256" key="3">
    <source>
        <dbReference type="ARBA" id="ARBA00022942"/>
    </source>
</evidence>
<dbReference type="PROSITE" id="PS00854">
    <property type="entry name" value="PROTEASOME_BETA_1"/>
    <property type="match status" value="1"/>
</dbReference>
<dbReference type="InterPro" id="IPR029055">
    <property type="entry name" value="Ntn_hydrolases_N"/>
</dbReference>